<dbReference type="Proteomes" id="UP000184356">
    <property type="component" value="Unassembled WGS sequence"/>
</dbReference>
<dbReference type="STRING" id="1036612.A0A1L9TPD3"/>
<reference evidence="4" key="1">
    <citation type="journal article" date="2017" name="Genome Biol.">
        <title>Comparative genomics reveals high biological diversity and specific adaptations in the industrially and medically important fungal genus Aspergillus.</title>
        <authorList>
            <person name="de Vries R.P."/>
            <person name="Riley R."/>
            <person name="Wiebenga A."/>
            <person name="Aguilar-Osorio G."/>
            <person name="Amillis S."/>
            <person name="Uchima C.A."/>
            <person name="Anderluh G."/>
            <person name="Asadollahi M."/>
            <person name="Askin M."/>
            <person name="Barry K."/>
            <person name="Battaglia E."/>
            <person name="Bayram O."/>
            <person name="Benocci T."/>
            <person name="Braus-Stromeyer S.A."/>
            <person name="Caldana C."/>
            <person name="Canovas D."/>
            <person name="Cerqueira G.C."/>
            <person name="Chen F."/>
            <person name="Chen W."/>
            <person name="Choi C."/>
            <person name="Clum A."/>
            <person name="Dos Santos R.A."/>
            <person name="Damasio A.R."/>
            <person name="Diallinas G."/>
            <person name="Emri T."/>
            <person name="Fekete E."/>
            <person name="Flipphi M."/>
            <person name="Freyberg S."/>
            <person name="Gallo A."/>
            <person name="Gournas C."/>
            <person name="Habgood R."/>
            <person name="Hainaut M."/>
            <person name="Harispe M.L."/>
            <person name="Henrissat B."/>
            <person name="Hilden K.S."/>
            <person name="Hope R."/>
            <person name="Hossain A."/>
            <person name="Karabika E."/>
            <person name="Karaffa L."/>
            <person name="Karanyi Z."/>
            <person name="Krasevec N."/>
            <person name="Kuo A."/>
            <person name="Kusch H."/>
            <person name="LaButti K."/>
            <person name="Lagendijk E.L."/>
            <person name="Lapidus A."/>
            <person name="Levasseur A."/>
            <person name="Lindquist E."/>
            <person name="Lipzen A."/>
            <person name="Logrieco A.F."/>
            <person name="MacCabe A."/>
            <person name="Maekelae M.R."/>
            <person name="Malavazi I."/>
            <person name="Melin P."/>
            <person name="Meyer V."/>
            <person name="Mielnichuk N."/>
            <person name="Miskei M."/>
            <person name="Molnar A.P."/>
            <person name="Mule G."/>
            <person name="Ngan C.Y."/>
            <person name="Orejas M."/>
            <person name="Orosz E."/>
            <person name="Ouedraogo J.P."/>
            <person name="Overkamp K.M."/>
            <person name="Park H.-S."/>
            <person name="Perrone G."/>
            <person name="Piumi F."/>
            <person name="Punt P.J."/>
            <person name="Ram A.F."/>
            <person name="Ramon A."/>
            <person name="Rauscher S."/>
            <person name="Record E."/>
            <person name="Riano-Pachon D.M."/>
            <person name="Robert V."/>
            <person name="Roehrig J."/>
            <person name="Ruller R."/>
            <person name="Salamov A."/>
            <person name="Salih N.S."/>
            <person name="Samson R.A."/>
            <person name="Sandor E."/>
            <person name="Sanguinetti M."/>
            <person name="Schuetze T."/>
            <person name="Sepcic K."/>
            <person name="Shelest E."/>
            <person name="Sherlock G."/>
            <person name="Sophianopoulou V."/>
            <person name="Squina F.M."/>
            <person name="Sun H."/>
            <person name="Susca A."/>
            <person name="Todd R.B."/>
            <person name="Tsang A."/>
            <person name="Unkles S.E."/>
            <person name="van de Wiele N."/>
            <person name="van Rossen-Uffink D."/>
            <person name="Oliveira J.V."/>
            <person name="Vesth T.C."/>
            <person name="Visser J."/>
            <person name="Yu J.-H."/>
            <person name="Zhou M."/>
            <person name="Andersen M.R."/>
            <person name="Archer D.B."/>
            <person name="Baker S.E."/>
            <person name="Benoit I."/>
            <person name="Brakhage A.A."/>
            <person name="Braus G.H."/>
            <person name="Fischer R."/>
            <person name="Frisvad J.C."/>
            <person name="Goldman G.H."/>
            <person name="Houbraken J."/>
            <person name="Oakley B."/>
            <person name="Pocsi I."/>
            <person name="Scazzocchio C."/>
            <person name="Seiboth B."/>
            <person name="vanKuyk P.A."/>
            <person name="Wortman J."/>
            <person name="Dyer P.S."/>
            <person name="Grigoriev I.V."/>
        </authorList>
    </citation>
    <scope>NUCLEOTIDE SEQUENCE [LARGE SCALE GENOMIC DNA]</scope>
    <source>
        <strain evidence="4">CBS 593.65</strain>
    </source>
</reference>
<keyword evidence="4" id="KW-1185">Reference proteome</keyword>
<dbReference type="VEuPathDB" id="FungiDB:ASPSYDRAFT_29744"/>
<feature type="compositionally biased region" description="Polar residues" evidence="1">
    <location>
        <begin position="80"/>
        <end position="94"/>
    </location>
</feature>
<feature type="compositionally biased region" description="Basic and acidic residues" evidence="1">
    <location>
        <begin position="31"/>
        <end position="42"/>
    </location>
</feature>
<name>A0A1L9TPD3_9EURO</name>
<dbReference type="CDD" id="cd00167">
    <property type="entry name" value="SANT"/>
    <property type="match status" value="1"/>
</dbReference>
<protein>
    <recommendedName>
        <fullName evidence="2">Myb-like domain-containing protein</fullName>
    </recommendedName>
</protein>
<evidence type="ECO:0000313" key="4">
    <source>
        <dbReference type="Proteomes" id="UP000184356"/>
    </source>
</evidence>
<evidence type="ECO:0000259" key="2">
    <source>
        <dbReference type="PROSITE" id="PS50090"/>
    </source>
</evidence>
<feature type="compositionally biased region" description="Polar residues" evidence="1">
    <location>
        <begin position="586"/>
        <end position="597"/>
    </location>
</feature>
<evidence type="ECO:0000313" key="3">
    <source>
        <dbReference type="EMBL" id="OJJ61248.1"/>
    </source>
</evidence>
<feature type="compositionally biased region" description="Low complexity" evidence="1">
    <location>
        <begin position="427"/>
        <end position="438"/>
    </location>
</feature>
<feature type="compositionally biased region" description="Polar residues" evidence="1">
    <location>
        <begin position="505"/>
        <end position="540"/>
    </location>
</feature>
<feature type="compositionally biased region" description="Acidic residues" evidence="1">
    <location>
        <begin position="700"/>
        <end position="716"/>
    </location>
</feature>
<proteinExistence type="predicted"/>
<gene>
    <name evidence="3" type="ORF">ASPSYDRAFT_29744</name>
</gene>
<dbReference type="SUPFAM" id="SSF46689">
    <property type="entry name" value="Homeodomain-like"/>
    <property type="match status" value="1"/>
</dbReference>
<accession>A0A1L9TPD3</accession>
<feature type="compositionally biased region" description="Basic and acidic residues" evidence="1">
    <location>
        <begin position="670"/>
        <end position="690"/>
    </location>
</feature>
<feature type="region of interest" description="Disordered" evidence="1">
    <location>
        <begin position="404"/>
        <end position="744"/>
    </location>
</feature>
<feature type="compositionally biased region" description="Basic and acidic residues" evidence="1">
    <location>
        <begin position="598"/>
        <end position="607"/>
    </location>
</feature>
<feature type="compositionally biased region" description="Polar residues" evidence="1">
    <location>
        <begin position="11"/>
        <end position="22"/>
    </location>
</feature>
<sequence>MLGGHSRSRSRQNLFSQPQASPSRKRVTRSQSRELEETRIGSKEVNPTDGHGKREQSKALPPVVEESPFKSPRKTVAHYGSSTIPESPGDTTNISGTTFVQLESEMDLDPEMMIEVIPDLERVGKRVLEFLAPRTATPVVIVNKAKTLSDPRNTQSRRLRRLTTDLDNEIKHFGSQTYLDVGDIGHIFASTLGGRRGEFSDWGPDPILQLANCARFAVEILLAGTSTNSQRQAIQNIENLFPLPFMIGLVGTGQEKAPGESSLEKETFELALQIRTQSLILQLEENQGKPGFSAKSAIRMCFFTGLSRKSPLRGFNLPNLGGSDGTLPEQYEDPVRKHLSEILLSETEDGIDVEELRNSYLWKRFALQAAMWIRKRTEEIDEVLQMRMTAQEVHDAFFNSKHPSFASTVGGSETQLNGETQEDELETSQQQSVEQEVTGLPEEEEQQQQQPKSPAVQTDTERRRSSRPSYLNALSIQRITQRREHLRAGVETSENRRQSDIVQPVSRTVNEQPTTSRQRSSSDLALNRPAQQNVPHSIPQSFDDVSPTLGPEEDITFGDDSQLSIGNEDPQIERSRSPAPVPRSTAPWSQESGTRNQSSDERTRIWEATKTGPGRSVATRFIDRQQDAARVSPIRDSESEGAVRRVEERASRKRARRSSESEPEAGPSHFDYDRRSVDLEGRRAEKPQESRRKRARVEEPETQDDANADTNEEEAPSPEAPRQRTVPPSSQPTTREYPPTTRVRWTEEEDNRLLRLIKDHSTRWAVIERQNDAQPPRKGEAKIEGRDQGALKDRARNIKIAYYRDGIEIPPYLQPVTMKRKDYERLEARGIVVPR</sequence>
<dbReference type="AlphaFoldDB" id="A0A1L9TPD3"/>
<feature type="domain" description="Myb-like" evidence="2">
    <location>
        <begin position="737"/>
        <end position="799"/>
    </location>
</feature>
<dbReference type="InterPro" id="IPR001005">
    <property type="entry name" value="SANT/Myb"/>
</dbReference>
<dbReference type="InterPro" id="IPR009057">
    <property type="entry name" value="Homeodomain-like_sf"/>
</dbReference>
<feature type="region of interest" description="Disordered" evidence="1">
    <location>
        <begin position="1"/>
        <end position="94"/>
    </location>
</feature>
<dbReference type="RefSeq" id="XP_040705054.1">
    <property type="nucleotide sequence ID" value="XM_040844683.1"/>
</dbReference>
<dbReference type="SMART" id="SM00717">
    <property type="entry name" value="SANT"/>
    <property type="match status" value="1"/>
</dbReference>
<feature type="compositionally biased region" description="Basic and acidic residues" evidence="1">
    <location>
        <begin position="621"/>
        <end position="650"/>
    </location>
</feature>
<evidence type="ECO:0000256" key="1">
    <source>
        <dbReference type="SAM" id="MobiDB-lite"/>
    </source>
</evidence>
<dbReference type="GeneID" id="63760756"/>
<feature type="compositionally biased region" description="Polar residues" evidence="1">
    <location>
        <begin position="404"/>
        <end position="419"/>
    </location>
</feature>
<dbReference type="OrthoDB" id="5398572at2759"/>
<feature type="compositionally biased region" description="Basic and acidic residues" evidence="1">
    <location>
        <begin position="481"/>
        <end position="499"/>
    </location>
</feature>
<dbReference type="PROSITE" id="PS50090">
    <property type="entry name" value="MYB_LIKE"/>
    <property type="match status" value="1"/>
</dbReference>
<feature type="compositionally biased region" description="Basic residues" evidence="1">
    <location>
        <begin position="1"/>
        <end position="10"/>
    </location>
</feature>
<feature type="compositionally biased region" description="Polar residues" evidence="1">
    <location>
        <begin position="467"/>
        <end position="479"/>
    </location>
</feature>
<organism evidence="3 4">
    <name type="scientific">Aspergillus sydowii CBS 593.65</name>
    <dbReference type="NCBI Taxonomy" id="1036612"/>
    <lineage>
        <taxon>Eukaryota</taxon>
        <taxon>Fungi</taxon>
        <taxon>Dikarya</taxon>
        <taxon>Ascomycota</taxon>
        <taxon>Pezizomycotina</taxon>
        <taxon>Eurotiomycetes</taxon>
        <taxon>Eurotiomycetidae</taxon>
        <taxon>Eurotiales</taxon>
        <taxon>Aspergillaceae</taxon>
        <taxon>Aspergillus</taxon>
        <taxon>Aspergillus subgen. Nidulantes</taxon>
    </lineage>
</organism>
<dbReference type="EMBL" id="KV878584">
    <property type="protein sequence ID" value="OJJ61248.1"/>
    <property type="molecule type" value="Genomic_DNA"/>
</dbReference>
<dbReference type="Gene3D" id="1.10.10.60">
    <property type="entry name" value="Homeodomain-like"/>
    <property type="match status" value="1"/>
</dbReference>